<feature type="transmembrane region" description="Helical" evidence="1">
    <location>
        <begin position="328"/>
        <end position="355"/>
    </location>
</feature>
<accession>A0A8A4ZJ62</accession>
<evidence type="ECO:0000313" key="3">
    <source>
        <dbReference type="Proteomes" id="UP000663937"/>
    </source>
</evidence>
<proteinExistence type="predicted"/>
<feature type="transmembrane region" description="Helical" evidence="1">
    <location>
        <begin position="396"/>
        <end position="414"/>
    </location>
</feature>
<feature type="transmembrane region" description="Helical" evidence="1">
    <location>
        <begin position="286"/>
        <end position="308"/>
    </location>
</feature>
<dbReference type="RefSeq" id="WP_227425392.1">
    <property type="nucleotide sequence ID" value="NZ_CP071868.1"/>
</dbReference>
<dbReference type="EMBL" id="CP071868">
    <property type="protein sequence ID" value="QTE31009.1"/>
    <property type="molecule type" value="Genomic_DNA"/>
</dbReference>
<feature type="transmembrane region" description="Helical" evidence="1">
    <location>
        <begin position="82"/>
        <end position="101"/>
    </location>
</feature>
<dbReference type="Proteomes" id="UP000663937">
    <property type="component" value="Chromosome"/>
</dbReference>
<keyword evidence="1" id="KW-0472">Membrane</keyword>
<feature type="transmembrane region" description="Helical" evidence="1">
    <location>
        <begin position="57"/>
        <end position="75"/>
    </location>
</feature>
<dbReference type="KEGG" id="psic:J4E96_08840"/>
<sequence length="439" mass="45624">MPSRRSRTRAPLWGLGAATVLVVLAMAVPAVTGWDVDVIRSFPPLRASWWPRIGPGTVPALLIGAVGVTWSITAAHRLPWRALLAAAWLVGVAWMLALALVDGAPGIAGPLDSGYEYLPAARGITDVPTMLREFISRIPLGPDGWPAHVAGHPPGALLFFVLLVQVGLGSPLAAGLVVTAVAATTPLAVLVTARALGAEAAARRALPFLVLGPVAIWQAVSADAVFAAVAAWGAAALALGAVRRSAAWSVVAGLVLGYAVMMSYGLVLLGILAVAILLVARSWYPLPFAAGAALGLVLVFAALGFAWWEAFPALQDRYWAGVASRRPAAYWLWGNLAALLIAGGPVLGAALACAARDMADALRRPSAHALGALAAAGVAMVLVADLTLLSKAEVERIWLPFIGWIMLSCAYLPGRWRGAGLALQVGFAITVQHLLRTAW</sequence>
<dbReference type="AlphaFoldDB" id="A0A8A4ZJ62"/>
<reference evidence="2" key="1">
    <citation type="submission" date="2021-03" db="EMBL/GenBank/DDBJ databases">
        <title>Pengzhenrongella sicca gen. nov., sp. nov., a new member of suborder Micrococcineae isolated from High-Arctic tundra soil.</title>
        <authorList>
            <person name="Peng F."/>
        </authorList>
    </citation>
    <scope>NUCLEOTIDE SEQUENCE</scope>
    <source>
        <strain evidence="2">LRZ-2</strain>
    </source>
</reference>
<feature type="transmembrane region" description="Helical" evidence="1">
    <location>
        <begin position="246"/>
        <end position="279"/>
    </location>
</feature>
<protein>
    <submittedName>
        <fullName evidence="2">Uncharacterized protein</fullName>
    </submittedName>
</protein>
<keyword evidence="1" id="KW-0812">Transmembrane</keyword>
<evidence type="ECO:0000256" key="1">
    <source>
        <dbReference type="SAM" id="Phobius"/>
    </source>
</evidence>
<name>A0A8A4ZJ62_9MICO</name>
<gene>
    <name evidence="2" type="ORF">J4E96_08840</name>
</gene>
<keyword evidence="1" id="KW-1133">Transmembrane helix</keyword>
<organism evidence="2 3">
    <name type="scientific">Pengzhenrongella sicca</name>
    <dbReference type="NCBI Taxonomy" id="2819238"/>
    <lineage>
        <taxon>Bacteria</taxon>
        <taxon>Bacillati</taxon>
        <taxon>Actinomycetota</taxon>
        <taxon>Actinomycetes</taxon>
        <taxon>Micrococcales</taxon>
        <taxon>Pengzhenrongella</taxon>
    </lineage>
</organism>
<feature type="transmembrane region" description="Helical" evidence="1">
    <location>
        <begin position="208"/>
        <end position="234"/>
    </location>
</feature>
<feature type="transmembrane region" description="Helical" evidence="1">
    <location>
        <begin position="367"/>
        <end position="390"/>
    </location>
</feature>
<evidence type="ECO:0000313" key="2">
    <source>
        <dbReference type="EMBL" id="QTE31009.1"/>
    </source>
</evidence>
<feature type="transmembrane region" description="Helical" evidence="1">
    <location>
        <begin position="172"/>
        <end position="196"/>
    </location>
</feature>
<keyword evidence="3" id="KW-1185">Reference proteome</keyword>